<organism evidence="3 4">
    <name type="scientific">Rhodovulum sulfidophilum</name>
    <name type="common">Rhodobacter sulfidophilus</name>
    <dbReference type="NCBI Taxonomy" id="35806"/>
    <lineage>
        <taxon>Bacteria</taxon>
        <taxon>Pseudomonadati</taxon>
        <taxon>Pseudomonadota</taxon>
        <taxon>Alphaproteobacteria</taxon>
        <taxon>Rhodobacterales</taxon>
        <taxon>Paracoccaceae</taxon>
        <taxon>Rhodovulum</taxon>
    </lineage>
</organism>
<dbReference type="PATRIC" id="fig|35806.4.peg.1090"/>
<dbReference type="InterPro" id="IPR032465">
    <property type="entry name" value="ACMSD"/>
</dbReference>
<dbReference type="eggNOG" id="COG2159">
    <property type="taxonomic scope" value="Bacteria"/>
</dbReference>
<evidence type="ECO:0000259" key="2">
    <source>
        <dbReference type="Pfam" id="PF04909"/>
    </source>
</evidence>
<dbReference type="InterPro" id="IPR006680">
    <property type="entry name" value="Amidohydro-rel"/>
</dbReference>
<feature type="domain" description="Amidohydrolase-related" evidence="2">
    <location>
        <begin position="126"/>
        <end position="346"/>
    </location>
</feature>
<dbReference type="PANTHER" id="PTHR21240">
    <property type="entry name" value="2-AMINO-3-CARBOXYLMUCONATE-6-SEMIALDEHYDE DECARBOXYLASE"/>
    <property type="match status" value="1"/>
</dbReference>
<dbReference type="EMBL" id="AP014800">
    <property type="protein sequence ID" value="BAQ68228.1"/>
    <property type="molecule type" value="Genomic_DNA"/>
</dbReference>
<dbReference type="GO" id="GO:0019748">
    <property type="term" value="P:secondary metabolic process"/>
    <property type="evidence" value="ECO:0007669"/>
    <property type="project" value="TreeGrafter"/>
</dbReference>
<dbReference type="GO" id="GO:0016831">
    <property type="term" value="F:carboxy-lyase activity"/>
    <property type="evidence" value="ECO:0007669"/>
    <property type="project" value="InterPro"/>
</dbReference>
<dbReference type="Gene3D" id="3.20.20.140">
    <property type="entry name" value="Metal-dependent hydrolases"/>
    <property type="match status" value="1"/>
</dbReference>
<accession>A0A0D6AZB3</accession>
<dbReference type="GO" id="GO:0005737">
    <property type="term" value="C:cytoplasm"/>
    <property type="evidence" value="ECO:0007669"/>
    <property type="project" value="TreeGrafter"/>
</dbReference>
<reference evidence="3 4" key="1">
    <citation type="submission" date="2015-02" db="EMBL/GenBank/DDBJ databases">
        <title>Genome sequene of Rhodovulum sulfidophilum DSM 2351.</title>
        <authorList>
            <person name="Nagao N."/>
        </authorList>
    </citation>
    <scope>NUCLEOTIDE SEQUENCE [LARGE SCALE GENOMIC DNA]</scope>
    <source>
        <strain evidence="3 4">DSM 2351</strain>
    </source>
</reference>
<name>A0A0D6AZB3_RHOSU</name>
<dbReference type="PANTHER" id="PTHR21240:SF28">
    <property type="entry name" value="ISO-OROTATE DECARBOXYLASE (EUROFUNG)"/>
    <property type="match status" value="1"/>
</dbReference>
<dbReference type="KEGG" id="rsu:NHU_01063"/>
<dbReference type="GO" id="GO:0016787">
    <property type="term" value="F:hydrolase activity"/>
    <property type="evidence" value="ECO:0007669"/>
    <property type="project" value="InterPro"/>
</dbReference>
<evidence type="ECO:0000313" key="4">
    <source>
        <dbReference type="Proteomes" id="UP000064912"/>
    </source>
</evidence>
<dbReference type="SUPFAM" id="SSF51556">
    <property type="entry name" value="Metallo-dependent hydrolases"/>
    <property type="match status" value="1"/>
</dbReference>
<sequence>MSDIRITNCHIHTFTAAHAPLYYPAPPVAALRAWPGLLRGLRGAARLLPWEGAYEALLRLEHFRDTGCRDSQRAVFLEVLRHYPDSARFVVLPMDLAFCGYGPVPVGIEAQHRELYELSRDPQVGHRVIPFATIHPDRPGAVAELRRCLDEYGFRGVKIYPRLGYAPSHEILMREVYPLCVERGLPVVSHCSRGGVRNRRWSRSRADAVTDPVAHVPVLRAFPDLRLCLAHFGGDRDWLSYLGEGLDPLDPEARRRNWAISIADMIESGAYPNLFTDISYTLFRFAACMPLLKLFLERERLASRILFGSDFYMTRQQDLSEKAVAIRLRAALGEASFRRIAETNPAIWLGEA</sequence>
<evidence type="ECO:0000256" key="1">
    <source>
        <dbReference type="ARBA" id="ARBA00023239"/>
    </source>
</evidence>
<gene>
    <name evidence="3" type="ORF">NHU_01063</name>
</gene>
<dbReference type="AlphaFoldDB" id="A0A0D6AZB3"/>
<dbReference type="Pfam" id="PF04909">
    <property type="entry name" value="Amidohydro_2"/>
    <property type="match status" value="1"/>
</dbReference>
<dbReference type="InterPro" id="IPR032466">
    <property type="entry name" value="Metal_Hydrolase"/>
</dbReference>
<protein>
    <recommendedName>
        <fullName evidence="2">Amidohydrolase-related domain-containing protein</fullName>
    </recommendedName>
</protein>
<proteinExistence type="predicted"/>
<keyword evidence="1" id="KW-0456">Lyase</keyword>
<evidence type="ECO:0000313" key="3">
    <source>
        <dbReference type="EMBL" id="BAQ68228.1"/>
    </source>
</evidence>
<dbReference type="Proteomes" id="UP000064912">
    <property type="component" value="Chromosome"/>
</dbReference>